<name>A0AAJ0GT89_9PEZI</name>
<keyword evidence="3" id="KW-0949">S-adenosyl-L-methionine</keyword>
<evidence type="ECO:0000313" key="9">
    <source>
        <dbReference type="Proteomes" id="UP001273166"/>
    </source>
</evidence>
<comment type="caution">
    <text evidence="8">The sequence shown here is derived from an EMBL/GenBank/DDBJ whole genome shotgun (WGS) entry which is preliminary data.</text>
</comment>
<dbReference type="GO" id="GO:0042799">
    <property type="term" value="F:histone H4K20 methyltransferase activity"/>
    <property type="evidence" value="ECO:0007669"/>
    <property type="project" value="TreeGrafter"/>
</dbReference>
<dbReference type="PROSITE" id="PS50280">
    <property type="entry name" value="SET"/>
    <property type="match status" value="1"/>
</dbReference>
<dbReference type="PANTHER" id="PTHR46402:SF2">
    <property type="entry name" value="HISTONE-LYSINE N-TRIMETHYLTRANSFERASE SMYD5"/>
    <property type="match status" value="1"/>
</dbReference>
<feature type="domain" description="SET" evidence="7">
    <location>
        <begin position="16"/>
        <end position="139"/>
    </location>
</feature>
<reference evidence="8" key="1">
    <citation type="journal article" date="2023" name="Mol. Phylogenet. Evol.">
        <title>Genome-scale phylogeny and comparative genomics of the fungal order Sordariales.</title>
        <authorList>
            <person name="Hensen N."/>
            <person name="Bonometti L."/>
            <person name="Westerberg I."/>
            <person name="Brannstrom I.O."/>
            <person name="Guillou S."/>
            <person name="Cros-Aarteil S."/>
            <person name="Calhoun S."/>
            <person name="Haridas S."/>
            <person name="Kuo A."/>
            <person name="Mondo S."/>
            <person name="Pangilinan J."/>
            <person name="Riley R."/>
            <person name="LaButti K."/>
            <person name="Andreopoulos B."/>
            <person name="Lipzen A."/>
            <person name="Chen C."/>
            <person name="Yan M."/>
            <person name="Daum C."/>
            <person name="Ng V."/>
            <person name="Clum A."/>
            <person name="Steindorff A."/>
            <person name="Ohm R.A."/>
            <person name="Martin F."/>
            <person name="Silar P."/>
            <person name="Natvig D.O."/>
            <person name="Lalanne C."/>
            <person name="Gautier V."/>
            <person name="Ament-Velasquez S.L."/>
            <person name="Kruys A."/>
            <person name="Hutchinson M.I."/>
            <person name="Powell A.J."/>
            <person name="Barry K."/>
            <person name="Miller A.N."/>
            <person name="Grigoriev I.V."/>
            <person name="Debuchy R."/>
            <person name="Gladieux P."/>
            <person name="Hiltunen Thoren M."/>
            <person name="Johannesson H."/>
        </authorList>
    </citation>
    <scope>NUCLEOTIDE SEQUENCE</scope>
    <source>
        <strain evidence="8">CBS 333.67</strain>
    </source>
</reference>
<dbReference type="Proteomes" id="UP001273166">
    <property type="component" value="Unassembled WGS sequence"/>
</dbReference>
<dbReference type="InterPro" id="IPR001214">
    <property type="entry name" value="SET_dom"/>
</dbReference>
<evidence type="ECO:0000256" key="1">
    <source>
        <dbReference type="ARBA" id="ARBA00022603"/>
    </source>
</evidence>
<dbReference type="PANTHER" id="PTHR46402">
    <property type="entry name" value="SET AND MYND DOMAIN-CONTAINING PROTEIN 5"/>
    <property type="match status" value="1"/>
</dbReference>
<dbReference type="AlphaFoldDB" id="A0AAJ0GT89"/>
<evidence type="ECO:0000256" key="6">
    <source>
        <dbReference type="ARBA" id="ARBA00048619"/>
    </source>
</evidence>
<protein>
    <recommendedName>
        <fullName evidence="5">Histone-lysine N-methyltransferase SET5</fullName>
    </recommendedName>
    <alternativeName>
        <fullName evidence="4">SET domain-containing protein 5</fullName>
    </alternativeName>
</protein>
<dbReference type="GO" id="GO:0045814">
    <property type="term" value="P:negative regulation of gene expression, epigenetic"/>
    <property type="evidence" value="ECO:0007669"/>
    <property type="project" value="TreeGrafter"/>
</dbReference>
<keyword evidence="1" id="KW-0489">Methyltransferase</keyword>
<sequence length="160" mass="18042">MSSDHRYRLLKVPSDAPFELRPSPGKGWGAFATRPIKRGILIMIEDPLVVMHKSANEITKTSRGPFEFKNLLELFNEKAFPYHNLGLKGSPAWGLFALHSRFNHSCLPNCVVPTNDDQHIMSFATKDIALGEEITFCYSPHFKGSTRRLASAKWPSRTAQ</sequence>
<dbReference type="SMART" id="SM00317">
    <property type="entry name" value="SET"/>
    <property type="match status" value="1"/>
</dbReference>
<dbReference type="Pfam" id="PF00856">
    <property type="entry name" value="SET"/>
    <property type="match status" value="1"/>
</dbReference>
<evidence type="ECO:0000256" key="3">
    <source>
        <dbReference type="ARBA" id="ARBA00022691"/>
    </source>
</evidence>
<gene>
    <name evidence="8" type="ORF">B0T15DRAFT_511603</name>
</gene>
<evidence type="ECO:0000313" key="8">
    <source>
        <dbReference type="EMBL" id="KAK3305711.1"/>
    </source>
</evidence>
<dbReference type="CDD" id="cd20071">
    <property type="entry name" value="SET_SMYD"/>
    <property type="match status" value="1"/>
</dbReference>
<proteinExistence type="predicted"/>
<dbReference type="GO" id="GO:0032259">
    <property type="term" value="P:methylation"/>
    <property type="evidence" value="ECO:0007669"/>
    <property type="project" value="UniProtKB-KW"/>
</dbReference>
<evidence type="ECO:0000256" key="2">
    <source>
        <dbReference type="ARBA" id="ARBA00022679"/>
    </source>
</evidence>
<evidence type="ECO:0000256" key="5">
    <source>
        <dbReference type="ARBA" id="ARBA00044528"/>
    </source>
</evidence>
<dbReference type="GeneID" id="87886753"/>
<keyword evidence="9" id="KW-1185">Reference proteome</keyword>
<reference evidence="8" key="2">
    <citation type="submission" date="2023-06" db="EMBL/GenBank/DDBJ databases">
        <authorList>
            <consortium name="Lawrence Berkeley National Laboratory"/>
            <person name="Mondo S.J."/>
            <person name="Hensen N."/>
            <person name="Bonometti L."/>
            <person name="Westerberg I."/>
            <person name="Brannstrom I.O."/>
            <person name="Guillou S."/>
            <person name="Cros-Aarteil S."/>
            <person name="Calhoun S."/>
            <person name="Haridas S."/>
            <person name="Kuo A."/>
            <person name="Pangilinan J."/>
            <person name="Riley R."/>
            <person name="Labutti K."/>
            <person name="Andreopoulos B."/>
            <person name="Lipzen A."/>
            <person name="Chen C."/>
            <person name="Yanf M."/>
            <person name="Daum C."/>
            <person name="Ng V."/>
            <person name="Clum A."/>
            <person name="Steindorff A."/>
            <person name="Ohm R."/>
            <person name="Martin F."/>
            <person name="Silar P."/>
            <person name="Natvig D."/>
            <person name="Lalanne C."/>
            <person name="Gautier V."/>
            <person name="Ament-Velasquez S.L."/>
            <person name="Kruys A."/>
            <person name="Hutchinson M.I."/>
            <person name="Powell A.J."/>
            <person name="Barry K."/>
            <person name="Miller A.N."/>
            <person name="Grigoriev I.V."/>
            <person name="Debuchy R."/>
            <person name="Gladieux P."/>
            <person name="Thoren M.H."/>
            <person name="Johannesson H."/>
        </authorList>
    </citation>
    <scope>NUCLEOTIDE SEQUENCE</scope>
    <source>
        <strain evidence="8">CBS 333.67</strain>
    </source>
</reference>
<keyword evidence="2" id="KW-0808">Transferase</keyword>
<accession>A0AAJ0GT89</accession>
<evidence type="ECO:0000256" key="4">
    <source>
        <dbReference type="ARBA" id="ARBA00042380"/>
    </source>
</evidence>
<dbReference type="Gene3D" id="2.170.270.10">
    <property type="entry name" value="SET domain"/>
    <property type="match status" value="1"/>
</dbReference>
<evidence type="ECO:0000259" key="7">
    <source>
        <dbReference type="PROSITE" id="PS50280"/>
    </source>
</evidence>
<dbReference type="EMBL" id="JAUDZG010000004">
    <property type="protein sequence ID" value="KAK3305711.1"/>
    <property type="molecule type" value="Genomic_DNA"/>
</dbReference>
<dbReference type="InterPro" id="IPR046341">
    <property type="entry name" value="SET_dom_sf"/>
</dbReference>
<comment type="catalytic activity">
    <reaction evidence="6">
        <text>L-lysyl-[histone] + S-adenosyl-L-methionine = N(6)-methyl-L-lysyl-[histone] + S-adenosyl-L-homocysteine + H(+)</text>
        <dbReference type="Rhea" id="RHEA:10024"/>
        <dbReference type="Rhea" id="RHEA-COMP:9845"/>
        <dbReference type="Rhea" id="RHEA-COMP:9846"/>
        <dbReference type="ChEBI" id="CHEBI:15378"/>
        <dbReference type="ChEBI" id="CHEBI:29969"/>
        <dbReference type="ChEBI" id="CHEBI:57856"/>
        <dbReference type="ChEBI" id="CHEBI:59789"/>
        <dbReference type="ChEBI" id="CHEBI:61929"/>
    </reaction>
    <physiologicalReaction direction="left-to-right" evidence="6">
        <dbReference type="Rhea" id="RHEA:10025"/>
    </physiologicalReaction>
</comment>
<dbReference type="SUPFAM" id="SSF82199">
    <property type="entry name" value="SET domain"/>
    <property type="match status" value="1"/>
</dbReference>
<dbReference type="RefSeq" id="XP_062721491.1">
    <property type="nucleotide sequence ID" value="XM_062867924.1"/>
</dbReference>
<organism evidence="8 9">
    <name type="scientific">Chaetomium strumarium</name>
    <dbReference type="NCBI Taxonomy" id="1170767"/>
    <lineage>
        <taxon>Eukaryota</taxon>
        <taxon>Fungi</taxon>
        <taxon>Dikarya</taxon>
        <taxon>Ascomycota</taxon>
        <taxon>Pezizomycotina</taxon>
        <taxon>Sordariomycetes</taxon>
        <taxon>Sordariomycetidae</taxon>
        <taxon>Sordariales</taxon>
        <taxon>Chaetomiaceae</taxon>
        <taxon>Chaetomium</taxon>
    </lineage>
</organism>